<feature type="transmembrane region" description="Helical" evidence="2">
    <location>
        <begin position="183"/>
        <end position="202"/>
    </location>
</feature>
<dbReference type="RefSeq" id="WP_129067271.1">
    <property type="nucleotide sequence ID" value="NZ_RDFA01000001.1"/>
</dbReference>
<dbReference type="Pfam" id="PF09490">
    <property type="entry name" value="CbtA"/>
    <property type="match status" value="1"/>
</dbReference>
<protein>
    <recommendedName>
        <fullName evidence="5">Cobalt transporter subunit (CbtA)</fullName>
    </recommendedName>
</protein>
<evidence type="ECO:0000313" key="4">
    <source>
        <dbReference type="Proteomes" id="UP000289691"/>
    </source>
</evidence>
<comment type="caution">
    <text evidence="3">The sequence shown here is derived from an EMBL/GenBank/DDBJ whole genome shotgun (WGS) entry which is preliminary data.</text>
</comment>
<gene>
    <name evidence="3" type="ORF">EAF64_01845</name>
</gene>
<feature type="compositionally biased region" description="Gly residues" evidence="1">
    <location>
        <begin position="50"/>
        <end position="63"/>
    </location>
</feature>
<dbReference type="Proteomes" id="UP000289691">
    <property type="component" value="Unassembled WGS sequence"/>
</dbReference>
<feature type="transmembrane region" description="Helical" evidence="2">
    <location>
        <begin position="222"/>
        <end position="241"/>
    </location>
</feature>
<evidence type="ECO:0000313" key="3">
    <source>
        <dbReference type="EMBL" id="RXK51406.1"/>
    </source>
</evidence>
<sequence length="263" mass="26181">MLESYLVRGLKAGLVAGVALGLFVAVLANPMIAAAEGLAGDHGGHHASDGSGGHHAGEGGHGGQEASGVLGVVSAPLISVVGGVFWGLLLGVLTFGLAFYFLEPAIPGTGATKSAIAAAGGFVTVSGAPWLVLPPQPPGVEQALSTDARLALYAGLMLAGLSACLLAGYVYTGLRDGGRGRALVGAAVPFCTLVGLAFVLPANPATQSLPVAFVAAFRAQVVFGQAMVWTLLAGTHAWLAAGDETDEKQFATDVGVDDPVTAD</sequence>
<name>A0A498L0A5_9EURY</name>
<organism evidence="3 4">
    <name type="scientific">Halorientalis pallida</name>
    <dbReference type="NCBI Taxonomy" id="2479928"/>
    <lineage>
        <taxon>Archaea</taxon>
        <taxon>Methanobacteriati</taxon>
        <taxon>Methanobacteriota</taxon>
        <taxon>Stenosarchaea group</taxon>
        <taxon>Halobacteria</taxon>
        <taxon>Halobacteriales</taxon>
        <taxon>Haloarculaceae</taxon>
        <taxon>Halorientalis</taxon>
    </lineage>
</organism>
<keyword evidence="2" id="KW-1133">Transmembrane helix</keyword>
<feature type="transmembrane region" description="Helical" evidence="2">
    <location>
        <begin position="12"/>
        <end position="32"/>
    </location>
</feature>
<feature type="transmembrane region" description="Helical" evidence="2">
    <location>
        <begin position="114"/>
        <end position="132"/>
    </location>
</feature>
<reference evidence="3 4" key="1">
    <citation type="submission" date="2019-01" db="EMBL/GenBank/DDBJ databases">
        <title>Halorientalis sp. F13-25 a new haloarchaeum isolated from hypersaline water.</title>
        <authorList>
            <person name="Ana D.-V."/>
            <person name="Cristina S.-P."/>
            <person name="Antonio V."/>
        </authorList>
    </citation>
    <scope>NUCLEOTIDE SEQUENCE [LARGE SCALE GENOMIC DNA]</scope>
    <source>
        <strain evidence="3 4">F13-25</strain>
    </source>
</reference>
<dbReference type="AlphaFoldDB" id="A0A498L0A5"/>
<evidence type="ECO:0000256" key="1">
    <source>
        <dbReference type="SAM" id="MobiDB-lite"/>
    </source>
</evidence>
<dbReference type="InterPro" id="IPR012666">
    <property type="entry name" value="CbtA_put"/>
</dbReference>
<evidence type="ECO:0000256" key="2">
    <source>
        <dbReference type="SAM" id="Phobius"/>
    </source>
</evidence>
<keyword evidence="4" id="KW-1185">Reference proteome</keyword>
<feature type="region of interest" description="Disordered" evidence="1">
    <location>
        <begin position="43"/>
        <end position="63"/>
    </location>
</feature>
<keyword evidence="2" id="KW-0812">Transmembrane</keyword>
<dbReference type="OrthoDB" id="170869at2157"/>
<evidence type="ECO:0008006" key="5">
    <source>
        <dbReference type="Google" id="ProtNLM"/>
    </source>
</evidence>
<dbReference type="EMBL" id="RDFA01000001">
    <property type="protein sequence ID" value="RXK51406.1"/>
    <property type="molecule type" value="Genomic_DNA"/>
</dbReference>
<keyword evidence="2" id="KW-0472">Membrane</keyword>
<feature type="transmembrane region" description="Helical" evidence="2">
    <location>
        <begin position="77"/>
        <end position="102"/>
    </location>
</feature>
<proteinExistence type="predicted"/>
<feature type="transmembrane region" description="Helical" evidence="2">
    <location>
        <begin position="152"/>
        <end position="171"/>
    </location>
</feature>
<accession>A0A498L0A5</accession>